<keyword evidence="10" id="KW-0812">Transmembrane</keyword>
<dbReference type="InterPro" id="IPR036890">
    <property type="entry name" value="HATPase_C_sf"/>
</dbReference>
<dbReference type="InterPro" id="IPR050482">
    <property type="entry name" value="Sensor_HK_TwoCompSys"/>
</dbReference>
<sequence>MRRAVRPRLAGMLLRLLVPEAGSPRGLADTIAIVLALGYGTVMMTLGDAARPDAAIPWQADLALGVAGAGALLVRRRHPLLVTGLLLPFGAISVAVTGPILVALFTAAIRLPFRPVLLLGAVNVATGGIYFLLQDRPARDIWVDFVVRGVVTMAALGWGSFVRAYRRLTTSLREHAARLEAEQELREEQARLGERARIAREMHDVIAHRMSLISLHAGALEVRAAVGPASSGAASFGTASSGAASLGADELAVAAGAIRRSAREALEELRAVVGAGSGRDAGAGLGAGQSAGLGAPGGPGELSGSGMPAGLVEPPQPGIGDLDDLVGSVRAAGMAVDFDSVLPGGGPPVVVGRAVYRIVQEGLTNAGKHGSAPAATVRVEGVPGRDLRITISNPVSGGPAAGAGGLGLVGIGERVALAGGTYRYGAEHGVFRLEAALPWPADPADLPAEQR</sequence>
<evidence type="ECO:0000256" key="8">
    <source>
        <dbReference type="ARBA" id="ARBA00023012"/>
    </source>
</evidence>
<dbReference type="PANTHER" id="PTHR24421:SF10">
    <property type="entry name" value="NITRATE_NITRITE SENSOR PROTEIN NARQ"/>
    <property type="match status" value="1"/>
</dbReference>
<keyword evidence="10" id="KW-1133">Transmembrane helix</keyword>
<name>A0ABQ4BRI9_9ACTN</name>
<feature type="transmembrane region" description="Helical" evidence="10">
    <location>
        <begin position="145"/>
        <end position="165"/>
    </location>
</feature>
<evidence type="ECO:0000256" key="1">
    <source>
        <dbReference type="ARBA" id="ARBA00000085"/>
    </source>
</evidence>
<keyword evidence="3" id="KW-0597">Phosphoprotein</keyword>
<protein>
    <recommendedName>
        <fullName evidence="2">histidine kinase</fullName>
        <ecNumber evidence="2">2.7.13.3</ecNumber>
    </recommendedName>
</protein>
<reference evidence="12 13" key="1">
    <citation type="submission" date="2021-01" db="EMBL/GenBank/DDBJ databases">
        <title>Whole genome shotgun sequence of Actinoplanes palleronii NBRC 14916.</title>
        <authorList>
            <person name="Komaki H."/>
            <person name="Tamura T."/>
        </authorList>
    </citation>
    <scope>NUCLEOTIDE SEQUENCE [LARGE SCALE GENOMIC DNA]</scope>
    <source>
        <strain evidence="12 13">NBRC 14916</strain>
    </source>
</reference>
<evidence type="ECO:0000313" key="12">
    <source>
        <dbReference type="EMBL" id="GIE72911.1"/>
    </source>
</evidence>
<comment type="catalytic activity">
    <reaction evidence="1">
        <text>ATP + protein L-histidine = ADP + protein N-phospho-L-histidine.</text>
        <dbReference type="EC" id="2.7.13.3"/>
    </reaction>
</comment>
<feature type="domain" description="Signal transduction histidine kinase subgroup 3 dimerisation and phosphoacceptor" evidence="11">
    <location>
        <begin position="194"/>
        <end position="229"/>
    </location>
</feature>
<feature type="transmembrane region" description="Helical" evidence="10">
    <location>
        <begin position="86"/>
        <end position="109"/>
    </location>
</feature>
<keyword evidence="6 12" id="KW-0418">Kinase</keyword>
<gene>
    <name evidence="12" type="ORF">Apa02nite_090190</name>
</gene>
<comment type="caution">
    <text evidence="12">The sequence shown here is derived from an EMBL/GenBank/DDBJ whole genome shotgun (WGS) entry which is preliminary data.</text>
</comment>
<evidence type="ECO:0000256" key="9">
    <source>
        <dbReference type="SAM" id="MobiDB-lite"/>
    </source>
</evidence>
<feature type="transmembrane region" description="Helical" evidence="10">
    <location>
        <begin position="115"/>
        <end position="133"/>
    </location>
</feature>
<keyword evidence="4" id="KW-0808">Transferase</keyword>
<feature type="compositionally biased region" description="Gly residues" evidence="9">
    <location>
        <begin position="287"/>
        <end position="303"/>
    </location>
</feature>
<proteinExistence type="predicted"/>
<evidence type="ECO:0000256" key="7">
    <source>
        <dbReference type="ARBA" id="ARBA00022840"/>
    </source>
</evidence>
<dbReference type="GO" id="GO:0016301">
    <property type="term" value="F:kinase activity"/>
    <property type="evidence" value="ECO:0007669"/>
    <property type="project" value="UniProtKB-KW"/>
</dbReference>
<feature type="region of interest" description="Disordered" evidence="9">
    <location>
        <begin position="287"/>
        <end position="308"/>
    </location>
</feature>
<dbReference type="Gene3D" id="3.30.565.10">
    <property type="entry name" value="Histidine kinase-like ATPase, C-terminal domain"/>
    <property type="match status" value="1"/>
</dbReference>
<evidence type="ECO:0000313" key="13">
    <source>
        <dbReference type="Proteomes" id="UP000624709"/>
    </source>
</evidence>
<evidence type="ECO:0000256" key="5">
    <source>
        <dbReference type="ARBA" id="ARBA00022741"/>
    </source>
</evidence>
<dbReference type="Proteomes" id="UP000624709">
    <property type="component" value="Unassembled WGS sequence"/>
</dbReference>
<dbReference type="PANTHER" id="PTHR24421">
    <property type="entry name" value="NITRATE/NITRITE SENSOR PROTEIN NARX-RELATED"/>
    <property type="match status" value="1"/>
</dbReference>
<keyword evidence="8" id="KW-0902">Two-component regulatory system</keyword>
<evidence type="ECO:0000256" key="2">
    <source>
        <dbReference type="ARBA" id="ARBA00012438"/>
    </source>
</evidence>
<evidence type="ECO:0000256" key="6">
    <source>
        <dbReference type="ARBA" id="ARBA00022777"/>
    </source>
</evidence>
<dbReference type="SUPFAM" id="SSF55874">
    <property type="entry name" value="ATPase domain of HSP90 chaperone/DNA topoisomerase II/histidine kinase"/>
    <property type="match status" value="1"/>
</dbReference>
<evidence type="ECO:0000256" key="10">
    <source>
        <dbReference type="SAM" id="Phobius"/>
    </source>
</evidence>
<organism evidence="12 13">
    <name type="scientific">Actinoplanes palleronii</name>
    <dbReference type="NCBI Taxonomy" id="113570"/>
    <lineage>
        <taxon>Bacteria</taxon>
        <taxon>Bacillati</taxon>
        <taxon>Actinomycetota</taxon>
        <taxon>Actinomycetes</taxon>
        <taxon>Micromonosporales</taxon>
        <taxon>Micromonosporaceae</taxon>
        <taxon>Actinoplanes</taxon>
    </lineage>
</organism>
<evidence type="ECO:0000256" key="4">
    <source>
        <dbReference type="ARBA" id="ARBA00022679"/>
    </source>
</evidence>
<evidence type="ECO:0000256" key="3">
    <source>
        <dbReference type="ARBA" id="ARBA00022553"/>
    </source>
</evidence>
<keyword evidence="7" id="KW-0067">ATP-binding</keyword>
<evidence type="ECO:0000259" key="11">
    <source>
        <dbReference type="Pfam" id="PF07730"/>
    </source>
</evidence>
<dbReference type="Pfam" id="PF07730">
    <property type="entry name" value="HisKA_3"/>
    <property type="match status" value="1"/>
</dbReference>
<keyword evidence="5" id="KW-0547">Nucleotide-binding</keyword>
<dbReference type="InterPro" id="IPR011712">
    <property type="entry name" value="Sig_transdc_His_kin_sub3_dim/P"/>
</dbReference>
<keyword evidence="13" id="KW-1185">Reference proteome</keyword>
<dbReference type="Gene3D" id="1.20.5.1930">
    <property type="match status" value="1"/>
</dbReference>
<accession>A0ABQ4BRI9</accession>
<dbReference type="EMBL" id="BOMS01000161">
    <property type="protein sequence ID" value="GIE72911.1"/>
    <property type="molecule type" value="Genomic_DNA"/>
</dbReference>
<keyword evidence="10" id="KW-0472">Membrane</keyword>
<dbReference type="EC" id="2.7.13.3" evidence="2"/>